<dbReference type="AlphaFoldDB" id="A0A8S2KG26"/>
<name>A0A8S2KG26_9BILA</name>
<evidence type="ECO:0000313" key="2">
    <source>
        <dbReference type="EMBL" id="CAF4000170.1"/>
    </source>
</evidence>
<reference evidence="1" key="1">
    <citation type="submission" date="2021-02" db="EMBL/GenBank/DDBJ databases">
        <authorList>
            <person name="Nowell W R."/>
        </authorList>
    </citation>
    <scope>NUCLEOTIDE SEQUENCE</scope>
</reference>
<evidence type="ECO:0000313" key="1">
    <source>
        <dbReference type="EMBL" id="CAF3843432.1"/>
    </source>
</evidence>
<dbReference type="EMBL" id="CAJOBH010001237">
    <property type="protein sequence ID" value="CAF3843432.1"/>
    <property type="molecule type" value="Genomic_DNA"/>
</dbReference>
<comment type="caution">
    <text evidence="1">The sequence shown here is derived from an EMBL/GenBank/DDBJ whole genome shotgun (WGS) entry which is preliminary data.</text>
</comment>
<dbReference type="Proteomes" id="UP000681967">
    <property type="component" value="Unassembled WGS sequence"/>
</dbReference>
<dbReference type="EMBL" id="CAJOBJ010004432">
    <property type="protein sequence ID" value="CAF4000170.1"/>
    <property type="molecule type" value="Genomic_DNA"/>
</dbReference>
<organism evidence="1 3">
    <name type="scientific">Rotaria magnacalcarata</name>
    <dbReference type="NCBI Taxonomy" id="392030"/>
    <lineage>
        <taxon>Eukaryota</taxon>
        <taxon>Metazoa</taxon>
        <taxon>Spiralia</taxon>
        <taxon>Gnathifera</taxon>
        <taxon>Rotifera</taxon>
        <taxon>Eurotatoria</taxon>
        <taxon>Bdelloidea</taxon>
        <taxon>Philodinida</taxon>
        <taxon>Philodinidae</taxon>
        <taxon>Rotaria</taxon>
    </lineage>
</organism>
<evidence type="ECO:0000313" key="3">
    <source>
        <dbReference type="Proteomes" id="UP000681967"/>
    </source>
</evidence>
<protein>
    <submittedName>
        <fullName evidence="1">Uncharacterized protein</fullName>
    </submittedName>
</protein>
<proteinExistence type="predicted"/>
<feature type="non-terminal residue" evidence="1">
    <location>
        <position position="94"/>
    </location>
</feature>
<sequence length="94" mass="10386">MRCIAANRSVLTTLDQNTTLADYDGTNCTTTTNDIDSTDIVQFADGWYSYPDLNTFDSHVLLGTLTLRNIKPSKALSPWNAKLDNSTTIPLTEI</sequence>
<gene>
    <name evidence="1" type="ORF">BYL167_LOCUS5425</name>
    <name evidence="2" type="ORF">GIL414_LOCUS11712</name>
</gene>
<accession>A0A8S2KG26</accession>
<dbReference type="Proteomes" id="UP000681720">
    <property type="component" value="Unassembled WGS sequence"/>
</dbReference>